<organism evidence="2 3">
    <name type="scientific">Trypanosoma cruzi</name>
    <dbReference type="NCBI Taxonomy" id="5693"/>
    <lineage>
        <taxon>Eukaryota</taxon>
        <taxon>Discoba</taxon>
        <taxon>Euglenozoa</taxon>
        <taxon>Kinetoplastea</taxon>
        <taxon>Metakinetoplastina</taxon>
        <taxon>Trypanosomatida</taxon>
        <taxon>Trypanosomatidae</taxon>
        <taxon>Trypanosoma</taxon>
        <taxon>Schizotrypanum</taxon>
    </lineage>
</organism>
<dbReference type="Pfam" id="PF09149">
    <property type="entry name" value="DUF1935"/>
    <property type="match status" value="1"/>
</dbReference>
<dbReference type="Proteomes" id="UP000246078">
    <property type="component" value="Unassembled WGS sequence"/>
</dbReference>
<dbReference type="SUPFAM" id="SSF101601">
    <property type="entry name" value="Smp-1-like"/>
    <property type="match status" value="1"/>
</dbReference>
<dbReference type="VEuPathDB" id="TriTrypDB:TcCL_ESM08361"/>
<evidence type="ECO:0000313" key="2">
    <source>
        <dbReference type="EMBL" id="PWV05365.1"/>
    </source>
</evidence>
<evidence type="ECO:0000259" key="1">
    <source>
        <dbReference type="Pfam" id="PF09149"/>
    </source>
</evidence>
<dbReference type="InterPro" id="IPR013780">
    <property type="entry name" value="Glyco_hydro_b"/>
</dbReference>
<dbReference type="EMBL" id="PRFC01000133">
    <property type="protein sequence ID" value="PWV05365.1"/>
    <property type="molecule type" value="Genomic_DNA"/>
</dbReference>
<dbReference type="InterPro" id="IPR015232">
    <property type="entry name" value="DUF1935"/>
</dbReference>
<dbReference type="Gene3D" id="2.60.40.1180">
    <property type="entry name" value="Golgi alpha-mannosidase II"/>
    <property type="match status" value="1"/>
</dbReference>
<dbReference type="VEuPathDB" id="TriTrypDB:TcBrA4_0037970"/>
<dbReference type="VEuPathDB" id="TriTrypDB:BCY84_13277"/>
<accession>A0A2V2WAK8</accession>
<gene>
    <name evidence="2" type="ORF">C3747_133g181c</name>
</gene>
<dbReference type="PANTHER" id="PTHR47047">
    <property type="entry name" value="PUTATIVE-RELATED-RELATED"/>
    <property type="match status" value="1"/>
</dbReference>
<dbReference type="VEuPathDB" id="TriTrypDB:C3747_133g181c"/>
<dbReference type="VEuPathDB" id="TriTrypDB:TcG_07944"/>
<evidence type="ECO:0000313" key="3">
    <source>
        <dbReference type="Proteomes" id="UP000246078"/>
    </source>
</evidence>
<comment type="caution">
    <text evidence="2">The sequence shown here is derived from an EMBL/GenBank/DDBJ whole genome shotgun (WGS) entry which is preliminary data.</text>
</comment>
<sequence>MGSSTSKHNPKELLATPAMRGAIEEWLFNGLLLRIIDRNTGTWAFFNNSRDYEFHIAYLLHPDSAVQALSKTIITPQDDGVLCETSVYPLETQRFFVGDVSGFESKIEALPLSAEYLQSHTDIDERKYYRRLVPPSAATF</sequence>
<reference evidence="2 3" key="1">
    <citation type="journal article" date="2018" name="Microb. Genom.">
        <title>Expanding an expanded genome: long-read sequencing of Trypanosoma cruzi.</title>
        <authorList>
            <person name="Berna L."/>
            <person name="Rodriguez M."/>
            <person name="Chiribao M.L."/>
            <person name="Parodi-Talice A."/>
            <person name="Pita S."/>
            <person name="Rijo G."/>
            <person name="Alvarez-Valin F."/>
            <person name="Robello C."/>
        </authorList>
    </citation>
    <scope>NUCLEOTIDE SEQUENCE [LARGE SCALE GENOMIC DNA]</scope>
    <source>
        <strain evidence="2 3">TCC</strain>
    </source>
</reference>
<dbReference type="VEuPathDB" id="TriTrypDB:TcYC6_0026380"/>
<feature type="domain" description="DUF1935" evidence="1">
    <location>
        <begin position="27"/>
        <end position="112"/>
    </location>
</feature>
<protein>
    <submittedName>
        <fullName evidence="2">Putative calpain-like cysteine peptidase</fullName>
    </submittedName>
</protein>
<dbReference type="VEuPathDB" id="TriTrypDB:C4B63_22g738c"/>
<dbReference type="InterPro" id="IPR036310">
    <property type="entry name" value="Smp-1-like_sf"/>
</dbReference>
<proteinExistence type="predicted"/>
<dbReference type="VEuPathDB" id="TriTrypDB:TcYC6_0017080"/>
<name>A0A2V2WAK8_TRYCR</name>
<dbReference type="AlphaFoldDB" id="A0A2V2WAK8"/>
<dbReference type="PANTHER" id="PTHR47047:SF6">
    <property type="entry name" value="PROTEIN, PUTATIVE CALPAIN-LIKE CYSTEINE PEPTIDASE, CLAN CA, FAMILY C2-RELATED"/>
    <property type="match status" value="1"/>
</dbReference>